<dbReference type="GeneTree" id="ENSGT00940000157893"/>
<feature type="compositionally biased region" description="Basic and acidic residues" evidence="12">
    <location>
        <begin position="41"/>
        <end position="66"/>
    </location>
</feature>
<feature type="compositionally biased region" description="Basic and acidic residues" evidence="12">
    <location>
        <begin position="131"/>
        <end position="150"/>
    </location>
</feature>
<feature type="compositionally biased region" description="Basic and acidic residues" evidence="12">
    <location>
        <begin position="818"/>
        <end position="827"/>
    </location>
</feature>
<evidence type="ECO:0000256" key="1">
    <source>
        <dbReference type="ARBA" id="ARBA00004123"/>
    </source>
</evidence>
<feature type="compositionally biased region" description="Polar residues" evidence="12">
    <location>
        <begin position="457"/>
        <end position="468"/>
    </location>
</feature>
<comment type="subcellular location">
    <subcellularLocation>
        <location evidence="1">Nucleus</location>
    </subcellularLocation>
</comment>
<evidence type="ECO:0000256" key="12">
    <source>
        <dbReference type="SAM" id="MobiDB-lite"/>
    </source>
</evidence>
<keyword evidence="8" id="KW-0804">Transcription</keyword>
<dbReference type="PROSITE" id="PS00028">
    <property type="entry name" value="ZINC_FINGER_C2H2_1"/>
    <property type="match status" value="1"/>
</dbReference>
<dbReference type="FunFam" id="3.30.50.10:FF:000020">
    <property type="entry name" value="Zinc finger transcription factor Trps1"/>
    <property type="match status" value="1"/>
</dbReference>
<protein>
    <recommendedName>
        <fullName evidence="10">Zinc finger transcription factor Trps1</fullName>
    </recommendedName>
</protein>
<dbReference type="InterPro" id="IPR013088">
    <property type="entry name" value="Znf_NHR/GATA"/>
</dbReference>
<evidence type="ECO:0000256" key="11">
    <source>
        <dbReference type="PROSITE-ProRule" id="PRU00094"/>
    </source>
</evidence>
<feature type="compositionally biased region" description="Basic and acidic residues" evidence="12">
    <location>
        <begin position="1082"/>
        <end position="1094"/>
    </location>
</feature>
<dbReference type="OrthoDB" id="515401at2759"/>
<dbReference type="RefSeq" id="XP_051245909.1">
    <property type="nucleotide sequence ID" value="XM_051389949.1"/>
</dbReference>
<feature type="region of interest" description="Disordered" evidence="12">
    <location>
        <begin position="602"/>
        <end position="624"/>
    </location>
</feature>
<feature type="compositionally biased region" description="Basic and acidic residues" evidence="12">
    <location>
        <begin position="1522"/>
        <end position="1531"/>
    </location>
</feature>
<feature type="region of interest" description="Disordered" evidence="12">
    <location>
        <begin position="1"/>
        <end position="186"/>
    </location>
</feature>
<evidence type="ECO:0000256" key="7">
    <source>
        <dbReference type="ARBA" id="ARBA00023125"/>
    </source>
</evidence>
<name>A0A8C4EM26_DICLA</name>
<evidence type="ECO:0000259" key="13">
    <source>
        <dbReference type="PROSITE" id="PS50114"/>
    </source>
</evidence>
<dbReference type="RefSeq" id="XP_051245910.1">
    <property type="nucleotide sequence ID" value="XM_051389950.1"/>
</dbReference>
<feature type="domain" description="GATA-type" evidence="13">
    <location>
        <begin position="1001"/>
        <end position="1059"/>
    </location>
</feature>
<evidence type="ECO:0000256" key="10">
    <source>
        <dbReference type="ARBA" id="ARBA00073694"/>
    </source>
</evidence>
<dbReference type="GO" id="GO:0008270">
    <property type="term" value="F:zinc ion binding"/>
    <property type="evidence" value="ECO:0007669"/>
    <property type="project" value="UniProtKB-KW"/>
</dbReference>
<dbReference type="InterPro" id="IPR028440">
    <property type="entry name" value="TRPS1"/>
</dbReference>
<evidence type="ECO:0000256" key="9">
    <source>
        <dbReference type="ARBA" id="ARBA00023242"/>
    </source>
</evidence>
<dbReference type="PANTHER" id="PTHR47034">
    <property type="entry name" value="ZINC FINGER TRANSCRIPTION FACTOR TRPS1"/>
    <property type="match status" value="1"/>
</dbReference>
<dbReference type="RefSeq" id="XP_051245911.1">
    <property type="nucleotide sequence ID" value="XM_051389951.1"/>
</dbReference>
<feature type="compositionally biased region" description="Polar residues" evidence="12">
    <location>
        <begin position="602"/>
        <end position="618"/>
    </location>
</feature>
<feature type="compositionally biased region" description="Pro residues" evidence="12">
    <location>
        <begin position="1283"/>
        <end position="1294"/>
    </location>
</feature>
<feature type="region of interest" description="Disordered" evidence="12">
    <location>
        <begin position="947"/>
        <end position="998"/>
    </location>
</feature>
<dbReference type="PANTHER" id="PTHR47034:SF1">
    <property type="entry name" value="ZINC FINGER TRANSCRIPTION FACTOR TRPS1"/>
    <property type="match status" value="1"/>
</dbReference>
<keyword evidence="7" id="KW-0238">DNA-binding</keyword>
<reference evidence="14" key="2">
    <citation type="submission" date="2025-09" db="UniProtKB">
        <authorList>
            <consortium name="Ensembl"/>
        </authorList>
    </citation>
    <scope>IDENTIFICATION</scope>
</reference>
<feature type="compositionally biased region" description="Gly residues" evidence="12">
    <location>
        <begin position="969"/>
        <end position="984"/>
    </location>
</feature>
<feature type="compositionally biased region" description="Basic and acidic residues" evidence="12">
    <location>
        <begin position="834"/>
        <end position="844"/>
    </location>
</feature>
<dbReference type="SMART" id="SM00355">
    <property type="entry name" value="ZnF_C2H2"/>
    <property type="match status" value="8"/>
</dbReference>
<feature type="region of interest" description="Disordered" evidence="12">
    <location>
        <begin position="1507"/>
        <end position="1573"/>
    </location>
</feature>
<feature type="compositionally biased region" description="Basic and acidic residues" evidence="12">
    <location>
        <begin position="471"/>
        <end position="497"/>
    </location>
</feature>
<keyword evidence="9" id="KW-0539">Nucleus</keyword>
<dbReference type="PROSITE" id="PS50114">
    <property type="entry name" value="GATA_ZN_FINGER_2"/>
    <property type="match status" value="1"/>
</dbReference>
<dbReference type="InterPro" id="IPR013087">
    <property type="entry name" value="Znf_C2H2_type"/>
</dbReference>
<dbReference type="GO" id="GO:0000977">
    <property type="term" value="F:RNA polymerase II transcription regulatory region sequence-specific DNA binding"/>
    <property type="evidence" value="ECO:0007669"/>
    <property type="project" value="TreeGrafter"/>
</dbReference>
<feature type="region of interest" description="Disordered" evidence="12">
    <location>
        <begin position="1283"/>
        <end position="1306"/>
    </location>
</feature>
<evidence type="ECO:0000313" key="14">
    <source>
        <dbReference type="Ensembl" id="ENSDLAP00005020448.2"/>
    </source>
</evidence>
<keyword evidence="2" id="KW-0479">Metal-binding</keyword>
<feature type="compositionally biased region" description="Low complexity" evidence="12">
    <location>
        <begin position="1179"/>
        <end position="1188"/>
    </location>
</feature>
<evidence type="ECO:0000256" key="8">
    <source>
        <dbReference type="ARBA" id="ARBA00023163"/>
    </source>
</evidence>
<feature type="region of interest" description="Disordered" evidence="12">
    <location>
        <begin position="454"/>
        <end position="514"/>
    </location>
</feature>
<dbReference type="Proteomes" id="UP000694389">
    <property type="component" value="Unassembled WGS sequence"/>
</dbReference>
<feature type="compositionally biased region" description="Low complexity" evidence="12">
    <location>
        <begin position="1104"/>
        <end position="1113"/>
    </location>
</feature>
<feature type="compositionally biased region" description="Low complexity" evidence="12">
    <location>
        <begin position="171"/>
        <end position="184"/>
    </location>
</feature>
<dbReference type="OMA" id="NTAHCKE"/>
<gene>
    <name evidence="14" type="primary">trps1</name>
</gene>
<dbReference type="GO" id="GO:0005634">
    <property type="term" value="C:nucleus"/>
    <property type="evidence" value="ECO:0007669"/>
    <property type="project" value="UniProtKB-SubCell"/>
</dbReference>
<feature type="region of interest" description="Disordered" evidence="12">
    <location>
        <begin position="1050"/>
        <end position="1114"/>
    </location>
</feature>
<dbReference type="CDD" id="cd00202">
    <property type="entry name" value="ZnF_GATA"/>
    <property type="match status" value="1"/>
</dbReference>
<keyword evidence="4 11" id="KW-0863">Zinc-finger</keyword>
<evidence type="ECO:0000313" key="15">
    <source>
        <dbReference type="Proteomes" id="UP000694389"/>
    </source>
</evidence>
<reference evidence="14" key="1">
    <citation type="submission" date="2025-08" db="UniProtKB">
        <authorList>
            <consortium name="Ensembl"/>
        </authorList>
    </citation>
    <scope>IDENTIFICATION</scope>
</reference>
<keyword evidence="15" id="KW-1185">Reference proteome</keyword>
<dbReference type="Pfam" id="PF00320">
    <property type="entry name" value="GATA"/>
    <property type="match status" value="1"/>
</dbReference>
<evidence type="ECO:0000256" key="2">
    <source>
        <dbReference type="ARBA" id="ARBA00022723"/>
    </source>
</evidence>
<evidence type="ECO:0000256" key="6">
    <source>
        <dbReference type="ARBA" id="ARBA00023015"/>
    </source>
</evidence>
<feature type="compositionally biased region" description="Acidic residues" evidence="12">
    <location>
        <begin position="67"/>
        <end position="76"/>
    </location>
</feature>
<sequence length="1573" mass="171600">MNSREMVRKKNPPIRSVGGEEEEEEEGRRPAGEEEEEGEEEGRLGAEAERINRPSEPESSDRIRGDEEQEEEEAESECVSSSVSPSSVGDRYSNEERGGRRGGGGGGGGRAKKGGAALTDRPESQSEPEDGEKGVEEGERSERERGEADHLTTPLLSAPHLLPRQAGGEESPTATPPLSSSPSPKLQDFKCNVCGYGYYGNDPADLVKHYRKYHLGLHNRTRQDAALDTHILALHNMAPQHTPLDHEISITDQALDHTLTFYQDIQAGQGQRNQAKELGKTRPDVHNQQHRTVMMNGTYDVQVTLGGTLIGIGRKTSDCQGNTKYFRCKFCNFTYMGSNSLELEQHFLSSHPNKVKTPPTTPLLATNNLATHENQIKERSQILDVADRVAVRAEDDSLVGYSIPVRACSDTSSWTGEPGRGAVQAYYWCKFCSWSCEWSGGSAKLLEHYEQRHRMSTGGSMSPNNSNPGVMDRERERGGRREGGERDHMASKSRKDVSSNPSSTSQGDPNSSDSEAVVTSYNCQLCDFRYSMAHSADVIVVAPLLLHYQHNHSIHRCCIQHCMYCPQGLCQPHKHLGEVSHPFACRKPTCPKCCSKFPPSTKQQDTVGSKPTIATSPSMTPPNPRGDPGVNFYPSNPAHPVVTQGVTHLCDQCAFATTDIDVLLQHYESCHTLINLKGAPPHVKAEEEIGGDKEGGRGGGGGEREYSCTKCHFITEVEEEIFRHYRRVHACCRCRRCDFTAPDSSALLDHFNSAHCHESSPSLSSLTTTSLPTSLTTSLTPSLTLSANGCSAPSTLAIKEESKGDLRLLYSLAPPEGRLAEGGREEAGGVVKSEGAEEKEREREKGWVLGETRGLGERGSEQAHGLLWVPKERMGPERGVERGTGGGSPSLFSSPLSLSFVSANHEASQQKRGMASPSMVYLGDTKSFLGDTKSFLGDAKLYGGGRPGGANAGGGGGEKQMQMPPQQYTGGGGGGSGGGGGQEAKGGAAKEESQSLLRRRRGSGVFCANCLTTKTSLWRKNANGGYVCNACGLYQKLHSTPRPLNIIKQNNGEQIIRRRTRKRLNPDSLSSEPPAPKQQRITSEERMNGEESDRSCASIKNQQPSPRSRSPRSTQAFLANQTLEIHRRMPPLLLPSHPPSSLVAEGNGGISEGGIISKVEGGKGGGGSERGSPIEKYMRPSKPSSYSPPGSPIEKYQYPLFSLPLPLTLSPDLTPESDWLRFWTKYKMAAASGVPGSISNLSSPGSLGNNAHYLGAMVTPVQHHQQSYTVPYCASPYSPLPPPPAPPHYPPPPLHSQTSSSSSLENDVPLDLAIRQRDTSVANAHMSTNGAERRRQESPLAERLRESWKGEKEEEERTDEGGNQREEVGKEEKDNLTKSRSSVPSNRAMVEVATQDDLTNRCIHCGIYFLDEVMYALHMSCHGDQGPYQCSFCLHVCVDRYDFTTHIQRGLHRYTDKKSQNRSHMQDDIIQNVTERECHNATPEEKDGHSEITDESNDVIGVCHDNQAKEITGNDATDNETGVEKELKGEGPDITDQETGDKMVSNSSDDITKDTEVTAVAESKNLDENAESN</sequence>
<dbReference type="CTD" id="7227"/>
<feature type="region of interest" description="Disordered" evidence="12">
    <location>
        <begin position="1154"/>
        <end position="1189"/>
    </location>
</feature>
<keyword evidence="6" id="KW-0805">Transcription regulation</keyword>
<dbReference type="SUPFAM" id="SSF57716">
    <property type="entry name" value="Glucocorticoid receptor-like (DNA-binding domain)"/>
    <property type="match status" value="1"/>
</dbReference>
<evidence type="ECO:0000256" key="5">
    <source>
        <dbReference type="ARBA" id="ARBA00022833"/>
    </source>
</evidence>
<dbReference type="SMART" id="SM00401">
    <property type="entry name" value="ZnF_GATA"/>
    <property type="match status" value="1"/>
</dbReference>
<dbReference type="Ensembl" id="ENSDLAT00005021926.2">
    <property type="protein sequence ID" value="ENSDLAP00005020448.2"/>
    <property type="gene ID" value="ENSDLAG00005009523.2"/>
</dbReference>
<dbReference type="Gene3D" id="3.30.50.10">
    <property type="entry name" value="Erythroid Transcription Factor GATA-1, subunit A"/>
    <property type="match status" value="1"/>
</dbReference>
<feature type="region of interest" description="Disordered" evidence="12">
    <location>
        <begin position="1319"/>
        <end position="1385"/>
    </location>
</feature>
<feature type="compositionally biased region" description="Low complexity" evidence="12">
    <location>
        <begin position="77"/>
        <end position="88"/>
    </location>
</feature>
<feature type="compositionally biased region" description="Basic and acidic residues" evidence="12">
    <location>
        <begin position="1359"/>
        <end position="1377"/>
    </location>
</feature>
<dbReference type="GO" id="GO:0006357">
    <property type="term" value="P:regulation of transcription by RNA polymerase II"/>
    <property type="evidence" value="ECO:0007669"/>
    <property type="project" value="TreeGrafter"/>
</dbReference>
<organism evidence="14 15">
    <name type="scientific">Dicentrarchus labrax</name>
    <name type="common">European seabass</name>
    <name type="synonym">Morone labrax</name>
    <dbReference type="NCBI Taxonomy" id="13489"/>
    <lineage>
        <taxon>Eukaryota</taxon>
        <taxon>Metazoa</taxon>
        <taxon>Chordata</taxon>
        <taxon>Craniata</taxon>
        <taxon>Vertebrata</taxon>
        <taxon>Euteleostomi</taxon>
        <taxon>Actinopterygii</taxon>
        <taxon>Neopterygii</taxon>
        <taxon>Teleostei</taxon>
        <taxon>Neoteleostei</taxon>
        <taxon>Acanthomorphata</taxon>
        <taxon>Eupercaria</taxon>
        <taxon>Moronidae</taxon>
        <taxon>Dicentrarchus</taxon>
    </lineage>
</organism>
<dbReference type="RefSeq" id="XP_051245908.1">
    <property type="nucleotide sequence ID" value="XM_051389948.1"/>
</dbReference>
<keyword evidence="5" id="KW-0862">Zinc</keyword>
<dbReference type="GeneID" id="127357634"/>
<keyword evidence="3" id="KW-0677">Repeat</keyword>
<feature type="compositionally biased region" description="Polar residues" evidence="12">
    <location>
        <begin position="498"/>
        <end position="514"/>
    </location>
</feature>
<evidence type="ECO:0000256" key="4">
    <source>
        <dbReference type="ARBA" id="ARBA00022771"/>
    </source>
</evidence>
<dbReference type="GO" id="GO:0003700">
    <property type="term" value="F:DNA-binding transcription factor activity"/>
    <property type="evidence" value="ECO:0007669"/>
    <property type="project" value="InterPro"/>
</dbReference>
<accession>A0A8C4EM26</accession>
<feature type="compositionally biased region" description="Gly residues" evidence="12">
    <location>
        <begin position="947"/>
        <end position="958"/>
    </location>
</feature>
<proteinExistence type="predicted"/>
<feature type="compositionally biased region" description="Basic and acidic residues" evidence="12">
    <location>
        <begin position="1331"/>
        <end position="1352"/>
    </location>
</feature>
<evidence type="ECO:0000256" key="3">
    <source>
        <dbReference type="ARBA" id="ARBA00022737"/>
    </source>
</evidence>
<dbReference type="PROSITE" id="PS00344">
    <property type="entry name" value="GATA_ZN_FINGER_1"/>
    <property type="match status" value="1"/>
</dbReference>
<dbReference type="PRINTS" id="PR00619">
    <property type="entry name" value="GATAZNFINGER"/>
</dbReference>
<feature type="compositionally biased region" description="Polar residues" evidence="12">
    <location>
        <begin position="1319"/>
        <end position="1330"/>
    </location>
</feature>
<dbReference type="InterPro" id="IPR000679">
    <property type="entry name" value="Znf_GATA"/>
</dbReference>
<feature type="region of interest" description="Disordered" evidence="12">
    <location>
        <begin position="818"/>
        <end position="844"/>
    </location>
</feature>